<keyword evidence="2" id="KW-1185">Reference proteome</keyword>
<evidence type="ECO:0000313" key="1">
    <source>
        <dbReference type="EMBL" id="KOO32059.1"/>
    </source>
</evidence>
<evidence type="ECO:0000313" key="2">
    <source>
        <dbReference type="Proteomes" id="UP000037460"/>
    </source>
</evidence>
<dbReference type="Gene3D" id="3.80.10.10">
    <property type="entry name" value="Ribonuclease Inhibitor"/>
    <property type="match status" value="1"/>
</dbReference>
<name>A0A0M0JZS8_9EUKA</name>
<dbReference type="InterPro" id="IPR032675">
    <property type="entry name" value="LRR_dom_sf"/>
</dbReference>
<protein>
    <submittedName>
        <fullName evidence="1">Uncharacterized protein</fullName>
    </submittedName>
</protein>
<sequence length="135" mass="14912">MPIAGAQGSYIAPWKQQFEDKHGGSLELDDSNFAHMAEYDPEDPAQAAKDYEEYLAGRKPIDALLERLQIDDEGARALAKTIAFCHEEVACLRFLYLANNRITKAGKAAIAEAVAKRNRITVFYEDSRPVSPGPA</sequence>
<accession>A0A0M0JZS8</accession>
<dbReference type="EMBL" id="JWZX01001858">
    <property type="protein sequence ID" value="KOO32059.1"/>
    <property type="molecule type" value="Genomic_DNA"/>
</dbReference>
<comment type="caution">
    <text evidence="1">The sequence shown here is derived from an EMBL/GenBank/DDBJ whole genome shotgun (WGS) entry which is preliminary data.</text>
</comment>
<dbReference type="SUPFAM" id="SSF52047">
    <property type="entry name" value="RNI-like"/>
    <property type="match status" value="1"/>
</dbReference>
<dbReference type="Proteomes" id="UP000037460">
    <property type="component" value="Unassembled WGS sequence"/>
</dbReference>
<organism evidence="1 2">
    <name type="scientific">Chrysochromulina tobinii</name>
    <dbReference type="NCBI Taxonomy" id="1460289"/>
    <lineage>
        <taxon>Eukaryota</taxon>
        <taxon>Haptista</taxon>
        <taxon>Haptophyta</taxon>
        <taxon>Prymnesiophyceae</taxon>
        <taxon>Prymnesiales</taxon>
        <taxon>Chrysochromulinaceae</taxon>
        <taxon>Chrysochromulina</taxon>
    </lineage>
</organism>
<proteinExistence type="predicted"/>
<dbReference type="AlphaFoldDB" id="A0A0M0JZS8"/>
<gene>
    <name evidence="1" type="ORF">Ctob_007818</name>
</gene>
<reference evidence="2" key="1">
    <citation type="journal article" date="2015" name="PLoS Genet.">
        <title>Genome Sequence and Transcriptome Analyses of Chrysochromulina tobin: Metabolic Tools for Enhanced Algal Fitness in the Prominent Order Prymnesiales (Haptophyceae).</title>
        <authorList>
            <person name="Hovde B.T."/>
            <person name="Deodato C.R."/>
            <person name="Hunsperger H.M."/>
            <person name="Ryken S.A."/>
            <person name="Yost W."/>
            <person name="Jha R.K."/>
            <person name="Patterson J."/>
            <person name="Monnat R.J. Jr."/>
            <person name="Barlow S.B."/>
            <person name="Starkenburg S.R."/>
            <person name="Cattolico R.A."/>
        </authorList>
    </citation>
    <scope>NUCLEOTIDE SEQUENCE</scope>
    <source>
        <strain evidence="2">CCMP291</strain>
    </source>
</reference>